<dbReference type="EMBL" id="CP124685">
    <property type="protein sequence ID" value="WGX76273.1"/>
    <property type="molecule type" value="Genomic_DNA"/>
</dbReference>
<dbReference type="Gene3D" id="3.30.450.20">
    <property type="entry name" value="PAS domain"/>
    <property type="match status" value="1"/>
</dbReference>
<name>A0ABY8R4P4_PARBF</name>
<reference evidence="2 3" key="1">
    <citation type="submission" date="2023-04" db="EMBL/GenBank/DDBJ databases">
        <title>Bacteria Genome Submission.</title>
        <authorList>
            <person name="Isaac P."/>
        </authorList>
    </citation>
    <scope>NUCLEOTIDE SEQUENCE [LARGE SCALE GENOMIC DNA]</scope>
    <source>
        <strain evidence="2 3">SampleS7P1</strain>
    </source>
</reference>
<sequence>MPIPLCILEFDGSVTWYNAKFHEMTEKEDTLGMNIETLVKNINLRKVLNENKELYTDINYNGRQYTIVYNIIKSDQEDKTKYLMMLYWIDKTDYLDLKSKYEEEKNVVATIQVDGYDEVLQSRS</sequence>
<dbReference type="Pfam" id="PF21370">
    <property type="entry name" value="PAS_GdpP"/>
    <property type="match status" value="1"/>
</dbReference>
<accession>A0ABY8R4P4</accession>
<evidence type="ECO:0000313" key="2">
    <source>
        <dbReference type="EMBL" id="WGX76273.1"/>
    </source>
</evidence>
<evidence type="ECO:0000259" key="1">
    <source>
        <dbReference type="Pfam" id="PF21370"/>
    </source>
</evidence>
<dbReference type="InterPro" id="IPR049553">
    <property type="entry name" value="GdpP-like_PAS"/>
</dbReference>
<organism evidence="2 3">
    <name type="scientific">Paraclostridium bifermentans</name>
    <name type="common">Clostridium bifermentans</name>
    <dbReference type="NCBI Taxonomy" id="1490"/>
    <lineage>
        <taxon>Bacteria</taxon>
        <taxon>Bacillati</taxon>
        <taxon>Bacillota</taxon>
        <taxon>Clostridia</taxon>
        <taxon>Peptostreptococcales</taxon>
        <taxon>Peptostreptococcaceae</taxon>
        <taxon>Paraclostridium</taxon>
    </lineage>
</organism>
<evidence type="ECO:0000313" key="3">
    <source>
        <dbReference type="Proteomes" id="UP001239169"/>
    </source>
</evidence>
<gene>
    <name evidence="2" type="ORF">QJS64_02710</name>
</gene>
<protein>
    <recommendedName>
        <fullName evidence="1">Cyclic-di-AMP phosphodiesterase GdpP-like PAS domain-containing protein</fullName>
    </recommendedName>
</protein>
<keyword evidence="3" id="KW-1185">Reference proteome</keyword>
<proteinExistence type="predicted"/>
<dbReference type="Proteomes" id="UP001239169">
    <property type="component" value="Chromosome"/>
</dbReference>
<feature type="domain" description="Cyclic-di-AMP phosphodiesterase GdpP-like PAS" evidence="1">
    <location>
        <begin position="1"/>
        <end position="70"/>
    </location>
</feature>